<dbReference type="EMBL" id="JABFTP020000083">
    <property type="protein sequence ID" value="KAL3275984.1"/>
    <property type="molecule type" value="Genomic_DNA"/>
</dbReference>
<accession>A0ABD2NBQ4</accession>
<sequence length="116" mass="13655">MVMILNIPTVTKVKDGASTVEYLEDDIQDKVYESVLRQTYLMYRLFWNTFQHTLDKDGLDALKTRLEQFYSAVSFPNNFRTNVTKNVLFLVFKTLKLAHADILNIFVVFNICHWIN</sequence>
<protein>
    <submittedName>
        <fullName evidence="1">Uncharacterized protein</fullName>
    </submittedName>
</protein>
<name>A0ABD2NBQ4_9CUCU</name>
<reference evidence="1 2" key="1">
    <citation type="journal article" date="2021" name="BMC Biol.">
        <title>Horizontally acquired antibacterial genes associated with adaptive radiation of ladybird beetles.</title>
        <authorList>
            <person name="Li H.S."/>
            <person name="Tang X.F."/>
            <person name="Huang Y.H."/>
            <person name="Xu Z.Y."/>
            <person name="Chen M.L."/>
            <person name="Du X.Y."/>
            <person name="Qiu B.Y."/>
            <person name="Chen P.T."/>
            <person name="Zhang W."/>
            <person name="Slipinski A."/>
            <person name="Escalona H.E."/>
            <person name="Waterhouse R.M."/>
            <person name="Zwick A."/>
            <person name="Pang H."/>
        </authorList>
    </citation>
    <scope>NUCLEOTIDE SEQUENCE [LARGE SCALE GENOMIC DNA]</scope>
    <source>
        <strain evidence="1">SYSU2018</strain>
    </source>
</reference>
<dbReference type="Proteomes" id="UP001516400">
    <property type="component" value="Unassembled WGS sequence"/>
</dbReference>
<evidence type="ECO:0000313" key="1">
    <source>
        <dbReference type="EMBL" id="KAL3275984.1"/>
    </source>
</evidence>
<comment type="caution">
    <text evidence="1">The sequence shown here is derived from an EMBL/GenBank/DDBJ whole genome shotgun (WGS) entry which is preliminary data.</text>
</comment>
<proteinExistence type="predicted"/>
<gene>
    <name evidence="1" type="ORF">HHI36_020715</name>
</gene>
<evidence type="ECO:0000313" key="2">
    <source>
        <dbReference type="Proteomes" id="UP001516400"/>
    </source>
</evidence>
<keyword evidence="2" id="KW-1185">Reference proteome</keyword>
<organism evidence="1 2">
    <name type="scientific">Cryptolaemus montrouzieri</name>
    <dbReference type="NCBI Taxonomy" id="559131"/>
    <lineage>
        <taxon>Eukaryota</taxon>
        <taxon>Metazoa</taxon>
        <taxon>Ecdysozoa</taxon>
        <taxon>Arthropoda</taxon>
        <taxon>Hexapoda</taxon>
        <taxon>Insecta</taxon>
        <taxon>Pterygota</taxon>
        <taxon>Neoptera</taxon>
        <taxon>Endopterygota</taxon>
        <taxon>Coleoptera</taxon>
        <taxon>Polyphaga</taxon>
        <taxon>Cucujiformia</taxon>
        <taxon>Coccinelloidea</taxon>
        <taxon>Coccinellidae</taxon>
        <taxon>Scymninae</taxon>
        <taxon>Scymnini</taxon>
        <taxon>Cryptolaemus</taxon>
    </lineage>
</organism>
<dbReference type="AlphaFoldDB" id="A0ABD2NBQ4"/>